<dbReference type="Proteomes" id="UP000286716">
    <property type="component" value="Unassembled WGS sequence"/>
</dbReference>
<comment type="caution">
    <text evidence="1">The sequence shown here is derived from an EMBL/GenBank/DDBJ whole genome shotgun (WGS) entry which is preliminary data.</text>
</comment>
<dbReference type="EMBL" id="QHHU01000042">
    <property type="protein sequence ID" value="RSM40040.1"/>
    <property type="molecule type" value="Genomic_DNA"/>
</dbReference>
<evidence type="ECO:0000313" key="1">
    <source>
        <dbReference type="EMBL" id="RSM40040.1"/>
    </source>
</evidence>
<reference evidence="1 2" key="1">
    <citation type="submission" date="2018-05" db="EMBL/GenBank/DDBJ databases">
        <title>Evolution of GPA BGCs.</title>
        <authorList>
            <person name="Waglechner N."/>
            <person name="Wright G.D."/>
        </authorList>
    </citation>
    <scope>NUCLEOTIDE SEQUENCE [LARGE SCALE GENOMIC DNA]</scope>
    <source>
        <strain evidence="1 2">DSM 5908</strain>
    </source>
</reference>
<gene>
    <name evidence="1" type="ORF">DMA12_28385</name>
</gene>
<organism evidence="1 2">
    <name type="scientific">Amycolatopsis balhimycina DSM 5908</name>
    <dbReference type="NCBI Taxonomy" id="1081091"/>
    <lineage>
        <taxon>Bacteria</taxon>
        <taxon>Bacillati</taxon>
        <taxon>Actinomycetota</taxon>
        <taxon>Actinomycetes</taxon>
        <taxon>Pseudonocardiales</taxon>
        <taxon>Pseudonocardiaceae</taxon>
        <taxon>Amycolatopsis</taxon>
    </lineage>
</organism>
<dbReference type="RefSeq" id="WP_020644883.1">
    <property type="nucleotide sequence ID" value="NZ_QHHU01000042.1"/>
</dbReference>
<keyword evidence="2" id="KW-1185">Reference proteome</keyword>
<dbReference type="OrthoDB" id="8450665at2"/>
<proteinExistence type="predicted"/>
<evidence type="ECO:0008006" key="3">
    <source>
        <dbReference type="Google" id="ProtNLM"/>
    </source>
</evidence>
<protein>
    <recommendedName>
        <fullName evidence="3">Tetratricopeptide repeat protein</fullName>
    </recommendedName>
</protein>
<accession>A0A428WAD4</accession>
<evidence type="ECO:0000313" key="2">
    <source>
        <dbReference type="Proteomes" id="UP000286716"/>
    </source>
</evidence>
<dbReference type="AlphaFoldDB" id="A0A428WAD4"/>
<name>A0A428WAD4_AMYBA</name>
<sequence length="169" mass="17949">MTDDVMVAIDAGLRQHIGGDRAGAYATFTTLWASIGPDGDPLHRVALAHHMADVCDDPAEELEWDLRALAAADSLTDSRAQEYHSSLAVRGFYPSLHLNLGEDYRKLGDLAAAREQLALARVRLDAVTSGASPRAGGSATRNPRKAALGDDDYAAGIRLAVEDLAGRLA</sequence>